<dbReference type="Proteomes" id="UP000182062">
    <property type="component" value="Unassembled WGS sequence"/>
</dbReference>
<evidence type="ECO:0000313" key="2">
    <source>
        <dbReference type="Proteomes" id="UP000182062"/>
    </source>
</evidence>
<organism evidence="1 2">
    <name type="scientific">Rossellomorea aquimaris</name>
    <dbReference type="NCBI Taxonomy" id="189382"/>
    <lineage>
        <taxon>Bacteria</taxon>
        <taxon>Bacillati</taxon>
        <taxon>Bacillota</taxon>
        <taxon>Bacilli</taxon>
        <taxon>Bacillales</taxon>
        <taxon>Bacillaceae</taxon>
        <taxon>Rossellomorea</taxon>
    </lineage>
</organism>
<protein>
    <recommendedName>
        <fullName evidence="3">SRPBCC family protein</fullName>
    </recommendedName>
</protein>
<dbReference type="InterPro" id="IPR010419">
    <property type="entry name" value="CO_DH_gsu"/>
</dbReference>
<evidence type="ECO:0000313" key="1">
    <source>
        <dbReference type="EMBL" id="OIU71863.1"/>
    </source>
</evidence>
<proteinExistence type="predicted"/>
<dbReference type="Gene3D" id="3.30.530.20">
    <property type="match status" value="1"/>
</dbReference>
<name>A0A1J6WVG9_9BACI</name>
<dbReference type="RefSeq" id="WP_071617531.1">
    <property type="nucleotide sequence ID" value="NZ_MINN01000074.1"/>
</dbReference>
<dbReference type="AlphaFoldDB" id="A0A1J6WVG9"/>
<accession>A0A1J6WVG9</accession>
<comment type="caution">
    <text evidence="1">The sequence shown here is derived from an EMBL/GenBank/DDBJ whole genome shotgun (WGS) entry which is preliminary data.</text>
</comment>
<reference evidence="1 2" key="1">
    <citation type="submission" date="2016-09" db="EMBL/GenBank/DDBJ databases">
        <title>Bacillus aquimaris SAMM genome sequence reveals colonization and biosurfactant production capacities.</title>
        <authorList>
            <person name="Waghmode S.R."/>
            <person name="Suryavanshi M.V."/>
        </authorList>
    </citation>
    <scope>NUCLEOTIDE SEQUENCE [LARGE SCALE GENOMIC DNA]</scope>
    <source>
        <strain evidence="1 2">SAMM</strain>
    </source>
</reference>
<dbReference type="CDD" id="cd07812">
    <property type="entry name" value="SRPBCC"/>
    <property type="match status" value="1"/>
</dbReference>
<sequence length="151" mass="17217">MADGFHEKLVDASIEKVWDFVSDLDKWAALVPGYMEHTIISDAESEWKFKVDAVLFRKKIHAKVEIKEWVKPGKVSFTLTGLNEKFTGSGSFQASRLSTHETIVRGRLSISPDSSMGKLITPMIERKVPEMTREFTNNVSDEIERLYSHNL</sequence>
<keyword evidence="2" id="KW-1185">Reference proteome</keyword>
<dbReference type="SUPFAM" id="SSF55961">
    <property type="entry name" value="Bet v1-like"/>
    <property type="match status" value="1"/>
</dbReference>
<gene>
    <name evidence="1" type="ORF">BHE18_04215</name>
</gene>
<evidence type="ECO:0008006" key="3">
    <source>
        <dbReference type="Google" id="ProtNLM"/>
    </source>
</evidence>
<dbReference type="InterPro" id="IPR023393">
    <property type="entry name" value="START-like_dom_sf"/>
</dbReference>
<dbReference type="EMBL" id="MINN01000074">
    <property type="protein sequence ID" value="OIU71863.1"/>
    <property type="molecule type" value="Genomic_DNA"/>
</dbReference>
<dbReference type="Pfam" id="PF06240">
    <property type="entry name" value="COXG"/>
    <property type="match status" value="1"/>
</dbReference>